<name>A0A9P4V8T7_9PLEO</name>
<evidence type="ECO:0000313" key="3">
    <source>
        <dbReference type="Proteomes" id="UP000799444"/>
    </source>
</evidence>
<sequence length="122" mass="13395">MNRGTPLFSLFSTCGWMGLFIDKRANAAAWSGTQLQLHCIYICTGRSLTAVLCRQCHPAPPATRRPPHASPHAQTTRRNAGLSPIDQWFAWAPARPGRASPSRLSPRCERGASVRAGRQTSR</sequence>
<proteinExistence type="predicted"/>
<dbReference type="Proteomes" id="UP000799444">
    <property type="component" value="Unassembled WGS sequence"/>
</dbReference>
<accession>A0A9P4V8T7</accession>
<reference evidence="2" key="1">
    <citation type="journal article" date="2020" name="Stud. Mycol.">
        <title>101 Dothideomycetes genomes: a test case for predicting lifestyles and emergence of pathogens.</title>
        <authorList>
            <person name="Haridas S."/>
            <person name="Albert R."/>
            <person name="Binder M."/>
            <person name="Bloem J."/>
            <person name="Labutti K."/>
            <person name="Salamov A."/>
            <person name="Andreopoulos B."/>
            <person name="Baker S."/>
            <person name="Barry K."/>
            <person name="Bills G."/>
            <person name="Bluhm B."/>
            <person name="Cannon C."/>
            <person name="Castanera R."/>
            <person name="Culley D."/>
            <person name="Daum C."/>
            <person name="Ezra D."/>
            <person name="Gonzalez J."/>
            <person name="Henrissat B."/>
            <person name="Kuo A."/>
            <person name="Liang C."/>
            <person name="Lipzen A."/>
            <person name="Lutzoni F."/>
            <person name="Magnuson J."/>
            <person name="Mondo S."/>
            <person name="Nolan M."/>
            <person name="Ohm R."/>
            <person name="Pangilinan J."/>
            <person name="Park H.-J."/>
            <person name="Ramirez L."/>
            <person name="Alfaro M."/>
            <person name="Sun H."/>
            <person name="Tritt A."/>
            <person name="Yoshinaga Y."/>
            <person name="Zwiers L.-H."/>
            <person name="Turgeon B."/>
            <person name="Goodwin S."/>
            <person name="Spatafora J."/>
            <person name="Crous P."/>
            <person name="Grigoriev I."/>
        </authorList>
    </citation>
    <scope>NUCLEOTIDE SEQUENCE</scope>
    <source>
        <strain evidence="2">CBS 125425</strain>
    </source>
</reference>
<feature type="region of interest" description="Disordered" evidence="1">
    <location>
        <begin position="59"/>
        <end position="79"/>
    </location>
</feature>
<organism evidence="2 3">
    <name type="scientific">Polyplosphaeria fusca</name>
    <dbReference type="NCBI Taxonomy" id="682080"/>
    <lineage>
        <taxon>Eukaryota</taxon>
        <taxon>Fungi</taxon>
        <taxon>Dikarya</taxon>
        <taxon>Ascomycota</taxon>
        <taxon>Pezizomycotina</taxon>
        <taxon>Dothideomycetes</taxon>
        <taxon>Pleosporomycetidae</taxon>
        <taxon>Pleosporales</taxon>
        <taxon>Tetraplosphaeriaceae</taxon>
        <taxon>Polyplosphaeria</taxon>
    </lineage>
</organism>
<feature type="region of interest" description="Disordered" evidence="1">
    <location>
        <begin position="95"/>
        <end position="122"/>
    </location>
</feature>
<keyword evidence="3" id="KW-1185">Reference proteome</keyword>
<dbReference type="EMBL" id="ML996102">
    <property type="protein sequence ID" value="KAF2739845.1"/>
    <property type="molecule type" value="Genomic_DNA"/>
</dbReference>
<dbReference type="AlphaFoldDB" id="A0A9P4V8T7"/>
<protein>
    <submittedName>
        <fullName evidence="2">Uncharacterized protein</fullName>
    </submittedName>
</protein>
<evidence type="ECO:0000313" key="2">
    <source>
        <dbReference type="EMBL" id="KAF2739845.1"/>
    </source>
</evidence>
<gene>
    <name evidence="2" type="ORF">EJ04DRAFT_259014</name>
</gene>
<comment type="caution">
    <text evidence="2">The sequence shown here is derived from an EMBL/GenBank/DDBJ whole genome shotgun (WGS) entry which is preliminary data.</text>
</comment>
<evidence type="ECO:0000256" key="1">
    <source>
        <dbReference type="SAM" id="MobiDB-lite"/>
    </source>
</evidence>